<feature type="domain" description="CheW-like" evidence="1">
    <location>
        <begin position="2"/>
        <end position="142"/>
    </location>
</feature>
<dbReference type="Gene3D" id="2.30.30.40">
    <property type="entry name" value="SH3 Domains"/>
    <property type="match status" value="1"/>
</dbReference>
<dbReference type="EMBL" id="FVZE01000004">
    <property type="protein sequence ID" value="SLK04060.1"/>
    <property type="molecule type" value="Genomic_DNA"/>
</dbReference>
<dbReference type="RefSeq" id="WP_176168068.1">
    <property type="nucleotide sequence ID" value="NZ_FVZE01000004.1"/>
</dbReference>
<evidence type="ECO:0000313" key="2">
    <source>
        <dbReference type="EMBL" id="SLK04060.1"/>
    </source>
</evidence>
<dbReference type="SMART" id="SM00260">
    <property type="entry name" value="CheW"/>
    <property type="match status" value="1"/>
</dbReference>
<dbReference type="GO" id="GO:0005829">
    <property type="term" value="C:cytosol"/>
    <property type="evidence" value="ECO:0007669"/>
    <property type="project" value="TreeGrafter"/>
</dbReference>
<dbReference type="InterPro" id="IPR036061">
    <property type="entry name" value="CheW-like_dom_sf"/>
</dbReference>
<dbReference type="Gene3D" id="2.40.50.180">
    <property type="entry name" value="CheA-289, Domain 4"/>
    <property type="match status" value="1"/>
</dbReference>
<dbReference type="Pfam" id="PF01584">
    <property type="entry name" value="CheW"/>
    <property type="match status" value="1"/>
</dbReference>
<organism evidence="2 3">
    <name type="scientific">Novosphingobium mathurense</name>
    <dbReference type="NCBI Taxonomy" id="428990"/>
    <lineage>
        <taxon>Bacteria</taxon>
        <taxon>Pseudomonadati</taxon>
        <taxon>Pseudomonadota</taxon>
        <taxon>Alphaproteobacteria</taxon>
        <taxon>Sphingomonadales</taxon>
        <taxon>Sphingomonadaceae</taxon>
        <taxon>Novosphingobium</taxon>
    </lineage>
</organism>
<dbReference type="PANTHER" id="PTHR22617">
    <property type="entry name" value="CHEMOTAXIS SENSOR HISTIDINE KINASE-RELATED"/>
    <property type="match status" value="1"/>
</dbReference>
<dbReference type="PROSITE" id="PS50851">
    <property type="entry name" value="CHEW"/>
    <property type="match status" value="1"/>
</dbReference>
<dbReference type="GO" id="GO:0006935">
    <property type="term" value="P:chemotaxis"/>
    <property type="evidence" value="ECO:0007669"/>
    <property type="project" value="InterPro"/>
</dbReference>
<dbReference type="InterPro" id="IPR039315">
    <property type="entry name" value="CheW"/>
</dbReference>
<dbReference type="Proteomes" id="UP000190989">
    <property type="component" value="Unassembled WGS sequence"/>
</dbReference>
<evidence type="ECO:0000259" key="1">
    <source>
        <dbReference type="PROSITE" id="PS50851"/>
    </source>
</evidence>
<gene>
    <name evidence="2" type="ORF">SAMN06295987_104332</name>
</gene>
<evidence type="ECO:0000313" key="3">
    <source>
        <dbReference type="Proteomes" id="UP000190989"/>
    </source>
</evidence>
<protein>
    <submittedName>
        <fullName evidence="2">Purine-binding chemotaxis protein CheW</fullName>
    </submittedName>
</protein>
<dbReference type="SUPFAM" id="SSF50341">
    <property type="entry name" value="CheW-like"/>
    <property type="match status" value="1"/>
</dbReference>
<dbReference type="STRING" id="428990.SAMN06295987_104332"/>
<sequence>MSALLLTVAIAGEKVALPVDHIESVNELELLVPVPRSPSHIAGLSTLRSRVLTVVDCRCALGLGISPNREAGASAAIAVHDGHAYALLLDTIHGVAEARSDPFPPSGRLQNNWADMAQGMVETDDGPLLLLEVAALIAGPPEARAA</sequence>
<proteinExistence type="predicted"/>
<keyword evidence="3" id="KW-1185">Reference proteome</keyword>
<dbReference type="AlphaFoldDB" id="A0A1U6I7Q4"/>
<reference evidence="3" key="1">
    <citation type="submission" date="2017-02" db="EMBL/GenBank/DDBJ databases">
        <authorList>
            <person name="Varghese N."/>
            <person name="Submissions S."/>
        </authorList>
    </citation>
    <scope>NUCLEOTIDE SEQUENCE [LARGE SCALE GENOMIC DNA]</scope>
    <source>
        <strain evidence="3">SM117</strain>
    </source>
</reference>
<name>A0A1U6I7Q4_9SPHN</name>
<accession>A0A1U6I7Q4</accession>
<dbReference type="PANTHER" id="PTHR22617:SF23">
    <property type="entry name" value="CHEMOTAXIS PROTEIN CHEW"/>
    <property type="match status" value="1"/>
</dbReference>
<dbReference type="GO" id="GO:0007165">
    <property type="term" value="P:signal transduction"/>
    <property type="evidence" value="ECO:0007669"/>
    <property type="project" value="InterPro"/>
</dbReference>
<dbReference type="InterPro" id="IPR002545">
    <property type="entry name" value="CheW-lke_dom"/>
</dbReference>